<keyword evidence="1" id="KW-0472">Membrane</keyword>
<evidence type="ECO:0000313" key="2">
    <source>
        <dbReference type="EMBL" id="MDT0620516.1"/>
    </source>
</evidence>
<evidence type="ECO:0000256" key="1">
    <source>
        <dbReference type="SAM" id="Phobius"/>
    </source>
</evidence>
<protein>
    <recommendedName>
        <fullName evidence="4">Beta-carotene 15,15'-monooxygenase</fullName>
    </recommendedName>
</protein>
<keyword evidence="3" id="KW-1185">Reference proteome</keyword>
<evidence type="ECO:0000313" key="3">
    <source>
        <dbReference type="Proteomes" id="UP001250662"/>
    </source>
</evidence>
<feature type="transmembrane region" description="Helical" evidence="1">
    <location>
        <begin position="259"/>
        <end position="277"/>
    </location>
</feature>
<reference evidence="2 3" key="1">
    <citation type="submission" date="2023-09" db="EMBL/GenBank/DDBJ databases">
        <authorList>
            <person name="Rey-Velasco X."/>
        </authorList>
    </citation>
    <scope>NUCLEOTIDE SEQUENCE [LARGE SCALE GENOMIC DNA]</scope>
    <source>
        <strain evidence="2 3">P007</strain>
    </source>
</reference>
<feature type="transmembrane region" description="Helical" evidence="1">
    <location>
        <begin position="39"/>
        <end position="59"/>
    </location>
</feature>
<feature type="transmembrane region" description="Helical" evidence="1">
    <location>
        <begin position="165"/>
        <end position="188"/>
    </location>
</feature>
<sequence length="307" mass="35022">MISSFFSKTKPINYLVTLGFSALLYLILGLISLNSTFEFEPVLIKFTGLVFLLITFFTINPILKADKLADLTSFSMLFYALLLALFLPILENEKVIVSNFLILLSTDKVLSLKFDKNVKYKIFEASLCVFIASLLVEWTIVFLIPIYIGVYVYCSTQLRNWLMPIAALGALLLGLGCYCSLFNDWVFIEAQYTFKLKYTFDYRNYFSLAGYLLVVLIVIAITLVKLGNRGIGRILSLRLLFSYFVIGIILVFISDEYGLSAVMFTFFSASVYITNYLETVQNKRFKEFFLTALVLGCLITSVFYLIQ</sequence>
<name>A0ABU3BED3_9FLAO</name>
<organism evidence="2 3">
    <name type="scientific">Croceitalea vernalis</name>
    <dbReference type="NCBI Taxonomy" id="3075599"/>
    <lineage>
        <taxon>Bacteria</taxon>
        <taxon>Pseudomonadati</taxon>
        <taxon>Bacteroidota</taxon>
        <taxon>Flavobacteriia</taxon>
        <taxon>Flavobacteriales</taxon>
        <taxon>Flavobacteriaceae</taxon>
        <taxon>Croceitalea</taxon>
    </lineage>
</organism>
<feature type="transmembrane region" description="Helical" evidence="1">
    <location>
        <begin position="122"/>
        <end position="153"/>
    </location>
</feature>
<proteinExistence type="predicted"/>
<feature type="transmembrane region" description="Helical" evidence="1">
    <location>
        <begin position="71"/>
        <end position="90"/>
    </location>
</feature>
<feature type="transmembrane region" description="Helical" evidence="1">
    <location>
        <begin position="235"/>
        <end position="253"/>
    </location>
</feature>
<keyword evidence="1" id="KW-1133">Transmembrane helix</keyword>
<gene>
    <name evidence="2" type="ORF">RM520_02705</name>
</gene>
<dbReference type="EMBL" id="JAVRHU010000001">
    <property type="protein sequence ID" value="MDT0620516.1"/>
    <property type="molecule type" value="Genomic_DNA"/>
</dbReference>
<feature type="transmembrane region" description="Helical" evidence="1">
    <location>
        <begin position="208"/>
        <end position="228"/>
    </location>
</feature>
<feature type="transmembrane region" description="Helical" evidence="1">
    <location>
        <begin position="12"/>
        <end position="33"/>
    </location>
</feature>
<accession>A0ABU3BED3</accession>
<dbReference type="RefSeq" id="WP_311386880.1">
    <property type="nucleotide sequence ID" value="NZ_JAVRHU010000001.1"/>
</dbReference>
<dbReference type="Proteomes" id="UP001250662">
    <property type="component" value="Unassembled WGS sequence"/>
</dbReference>
<keyword evidence="1" id="KW-0812">Transmembrane</keyword>
<comment type="caution">
    <text evidence="2">The sequence shown here is derived from an EMBL/GenBank/DDBJ whole genome shotgun (WGS) entry which is preliminary data.</text>
</comment>
<feature type="transmembrane region" description="Helical" evidence="1">
    <location>
        <begin position="289"/>
        <end position="306"/>
    </location>
</feature>
<evidence type="ECO:0008006" key="4">
    <source>
        <dbReference type="Google" id="ProtNLM"/>
    </source>
</evidence>